<protein>
    <submittedName>
        <fullName evidence="2">Uncharacterized protein</fullName>
    </submittedName>
</protein>
<dbReference type="EMBL" id="JACIBV010000001">
    <property type="protein sequence ID" value="MBB3725642.1"/>
    <property type="molecule type" value="Genomic_DNA"/>
</dbReference>
<feature type="compositionally biased region" description="Basic and acidic residues" evidence="1">
    <location>
        <begin position="30"/>
        <end position="42"/>
    </location>
</feature>
<evidence type="ECO:0000256" key="1">
    <source>
        <dbReference type="SAM" id="MobiDB-lite"/>
    </source>
</evidence>
<proteinExistence type="predicted"/>
<organism evidence="2 3">
    <name type="scientific">Nonomuraea dietziae</name>
    <dbReference type="NCBI Taxonomy" id="65515"/>
    <lineage>
        <taxon>Bacteria</taxon>
        <taxon>Bacillati</taxon>
        <taxon>Actinomycetota</taxon>
        <taxon>Actinomycetes</taxon>
        <taxon>Streptosporangiales</taxon>
        <taxon>Streptosporangiaceae</taxon>
        <taxon>Nonomuraea</taxon>
    </lineage>
</organism>
<dbReference type="AlphaFoldDB" id="A0A7W5VDE4"/>
<comment type="caution">
    <text evidence="2">The sequence shown here is derived from an EMBL/GenBank/DDBJ whole genome shotgun (WGS) entry which is preliminary data.</text>
</comment>
<evidence type="ECO:0000313" key="2">
    <source>
        <dbReference type="EMBL" id="MBB3725642.1"/>
    </source>
</evidence>
<dbReference type="Proteomes" id="UP000579945">
    <property type="component" value="Unassembled WGS sequence"/>
</dbReference>
<keyword evidence="3" id="KW-1185">Reference proteome</keyword>
<sequence length="42" mass="4725">MPVPLVPRAKPVCRSRTDRIGPVRMPAKATRRDDEPLQRAVS</sequence>
<accession>A0A7W5VDE4</accession>
<gene>
    <name evidence="2" type="ORF">FHR33_001502</name>
</gene>
<name>A0A7W5VDE4_9ACTN</name>
<evidence type="ECO:0000313" key="3">
    <source>
        <dbReference type="Proteomes" id="UP000579945"/>
    </source>
</evidence>
<reference evidence="2 3" key="1">
    <citation type="submission" date="2020-08" db="EMBL/GenBank/DDBJ databases">
        <title>Sequencing the genomes of 1000 actinobacteria strains.</title>
        <authorList>
            <person name="Klenk H.-P."/>
        </authorList>
    </citation>
    <scope>NUCLEOTIDE SEQUENCE [LARGE SCALE GENOMIC DNA]</scope>
    <source>
        <strain evidence="2 3">DSM 44320</strain>
    </source>
</reference>
<feature type="region of interest" description="Disordered" evidence="1">
    <location>
        <begin position="16"/>
        <end position="42"/>
    </location>
</feature>